<gene>
    <name evidence="1" type="ORF">BLNAU_12395</name>
</gene>
<protein>
    <submittedName>
        <fullName evidence="1">Uncharacterized protein</fullName>
    </submittedName>
</protein>
<comment type="caution">
    <text evidence="1">The sequence shown here is derived from an EMBL/GenBank/DDBJ whole genome shotgun (WGS) entry which is preliminary data.</text>
</comment>
<dbReference type="Proteomes" id="UP001281761">
    <property type="component" value="Unassembled WGS sequence"/>
</dbReference>
<proteinExistence type="predicted"/>
<evidence type="ECO:0000313" key="2">
    <source>
        <dbReference type="Proteomes" id="UP001281761"/>
    </source>
</evidence>
<keyword evidence="2" id="KW-1185">Reference proteome</keyword>
<name>A0ABQ9XJZ2_9EUKA</name>
<accession>A0ABQ9XJZ2</accession>
<reference evidence="1 2" key="1">
    <citation type="journal article" date="2022" name="bioRxiv">
        <title>Genomics of Preaxostyla Flagellates Illuminates Evolutionary Transitions and the Path Towards Mitochondrial Loss.</title>
        <authorList>
            <person name="Novak L.V.F."/>
            <person name="Treitli S.C."/>
            <person name="Pyrih J."/>
            <person name="Halakuc P."/>
            <person name="Pipaliya S.V."/>
            <person name="Vacek V."/>
            <person name="Brzon O."/>
            <person name="Soukal P."/>
            <person name="Eme L."/>
            <person name="Dacks J.B."/>
            <person name="Karnkowska A."/>
            <person name="Elias M."/>
            <person name="Hampl V."/>
        </authorList>
    </citation>
    <scope>NUCLEOTIDE SEQUENCE [LARGE SCALE GENOMIC DNA]</scope>
    <source>
        <strain evidence="1">NAU3</strain>
        <tissue evidence="1">Gut</tissue>
    </source>
</reference>
<dbReference type="EMBL" id="JARBJD010000100">
    <property type="protein sequence ID" value="KAK2952746.1"/>
    <property type="molecule type" value="Genomic_DNA"/>
</dbReference>
<organism evidence="1 2">
    <name type="scientific">Blattamonas nauphoetae</name>
    <dbReference type="NCBI Taxonomy" id="2049346"/>
    <lineage>
        <taxon>Eukaryota</taxon>
        <taxon>Metamonada</taxon>
        <taxon>Preaxostyla</taxon>
        <taxon>Oxymonadida</taxon>
        <taxon>Blattamonas</taxon>
    </lineage>
</organism>
<evidence type="ECO:0000313" key="1">
    <source>
        <dbReference type="EMBL" id="KAK2952746.1"/>
    </source>
</evidence>
<sequence>MQCETTSLLSAHNLSLIDRHSQSVDQPFFLSTAALGTLSISEASRAYLSLIQYLQDGHQLAGISLKFACRILQNIHPLGKYQLGIKPILICCYLIQIAPLHTNTFVFVHSLPIYPVSINILALSQSEWVTLMFLQNLWNIVRGWKNQGRCIMHRGFEEIRCLTGEGFEDQLEQLRLNEKTTDPCRKIVSFAEYLISAKGSNFIDLISM</sequence>